<protein>
    <recommendedName>
        <fullName evidence="4">Periplasmic heavy metal sensor</fullName>
    </recommendedName>
</protein>
<evidence type="ECO:0000313" key="3">
    <source>
        <dbReference type="Proteomes" id="UP000178187"/>
    </source>
</evidence>
<evidence type="ECO:0000256" key="1">
    <source>
        <dbReference type="SAM" id="MobiDB-lite"/>
    </source>
</evidence>
<comment type="caution">
    <text evidence="2">The sequence shown here is derived from an EMBL/GenBank/DDBJ whole genome shotgun (WGS) entry which is preliminary data.</text>
</comment>
<dbReference type="Proteomes" id="UP000178187">
    <property type="component" value="Unassembled WGS sequence"/>
</dbReference>
<feature type="region of interest" description="Disordered" evidence="1">
    <location>
        <begin position="135"/>
        <end position="165"/>
    </location>
</feature>
<reference evidence="2 3" key="1">
    <citation type="journal article" date="2016" name="Nat. Commun.">
        <title>Thousands of microbial genomes shed light on interconnected biogeochemical processes in an aquifer system.</title>
        <authorList>
            <person name="Anantharaman K."/>
            <person name="Brown C.T."/>
            <person name="Hug L.A."/>
            <person name="Sharon I."/>
            <person name="Castelle C.J."/>
            <person name="Probst A.J."/>
            <person name="Thomas B.C."/>
            <person name="Singh A."/>
            <person name="Wilkins M.J."/>
            <person name="Karaoz U."/>
            <person name="Brodie E.L."/>
            <person name="Williams K.H."/>
            <person name="Hubbard S.S."/>
            <person name="Banfield J.F."/>
        </authorList>
    </citation>
    <scope>NUCLEOTIDE SEQUENCE [LARGE SCALE GENOMIC DNA]</scope>
</reference>
<organism evidence="2 3">
    <name type="scientific">Candidatus Danuiimicrobium aquiferis</name>
    <dbReference type="NCBI Taxonomy" id="1801832"/>
    <lineage>
        <taxon>Bacteria</taxon>
        <taxon>Pseudomonadati</taxon>
        <taxon>Candidatus Omnitrophota</taxon>
        <taxon>Candidatus Danuiimicrobium</taxon>
    </lineage>
</organism>
<dbReference type="AlphaFoldDB" id="A0A1G1L0Y9"/>
<evidence type="ECO:0000313" key="2">
    <source>
        <dbReference type="EMBL" id="OGW98823.1"/>
    </source>
</evidence>
<dbReference type="Gene3D" id="1.20.120.1490">
    <property type="match status" value="1"/>
</dbReference>
<accession>A0A1G1L0Y9</accession>
<name>A0A1G1L0Y9_9BACT</name>
<proteinExistence type="predicted"/>
<sequence>MKKQIILWMLVFVLVGGLGVSGVDAYHGMKHGKGHCGGIEDRLFDKAHFYTKYQDELGLETGQIDIIRTLKYSTKKDLVRYKAQIDTLNNEIDFKMSDDVLDLDTISRLIDQKYELEKAREKSLLQSYSQMKSMLSEEQNQKAKKLLRSKGKMMSHSVELTPAKK</sequence>
<dbReference type="EMBL" id="MHFR01000025">
    <property type="protein sequence ID" value="OGW98823.1"/>
    <property type="molecule type" value="Genomic_DNA"/>
</dbReference>
<feature type="compositionally biased region" description="Basic residues" evidence="1">
    <location>
        <begin position="142"/>
        <end position="153"/>
    </location>
</feature>
<evidence type="ECO:0008006" key="4">
    <source>
        <dbReference type="Google" id="ProtNLM"/>
    </source>
</evidence>
<gene>
    <name evidence="2" type="ORF">A3G33_00220</name>
</gene>